<organism evidence="3 4">
    <name type="scientific">Phyllosticta citriasiana</name>
    <dbReference type="NCBI Taxonomy" id="595635"/>
    <lineage>
        <taxon>Eukaryota</taxon>
        <taxon>Fungi</taxon>
        <taxon>Dikarya</taxon>
        <taxon>Ascomycota</taxon>
        <taxon>Pezizomycotina</taxon>
        <taxon>Dothideomycetes</taxon>
        <taxon>Dothideomycetes incertae sedis</taxon>
        <taxon>Botryosphaeriales</taxon>
        <taxon>Phyllostictaceae</taxon>
        <taxon>Phyllosticta</taxon>
    </lineage>
</organism>
<feature type="transmembrane region" description="Helical" evidence="1">
    <location>
        <begin position="179"/>
        <end position="202"/>
    </location>
</feature>
<evidence type="ECO:0000256" key="1">
    <source>
        <dbReference type="SAM" id="Phobius"/>
    </source>
</evidence>
<proteinExistence type="predicted"/>
<evidence type="ECO:0000259" key="2">
    <source>
        <dbReference type="SMART" id="SM00672"/>
    </source>
</evidence>
<protein>
    <recommendedName>
        <fullName evidence="2">Glycosyl transferase CAP10 domain-containing protein</fullName>
    </recommendedName>
</protein>
<feature type="domain" description="Glycosyl transferase CAP10" evidence="2">
    <location>
        <begin position="596"/>
        <end position="855"/>
    </location>
</feature>
<sequence>MNETLLSPEDPGTPVKKDRPPLSARLRALLLFFGHAFNPAVSTFLIASLLSRSLKEGVSEITAEILCFFLLFVGIEILGSKQESVRNEEKGGKDENDSYETALISLGIFTTAVCRYLADVGWITPALTPFLLASRLSPRTPPSSSNEVRSNSNRMLRFTWLPTAVAVVSVWILHPEITVSMAVVSVVAFVAQLSVFVSLVQLSEDGVDSQDWPRVSKVIRNVSAQTCGLLVFTLIFMSAFGLYQASEKPDFAETVQLGLLKLAQVTSAGHLALCQTPWEVVTTGYTFAYASSNLSDFAPFEAILRTTVSLTALTETASLVPKSLQRRVTVLVFALIPLYGIFARGREEFVGSLPGGSRAPHPIAVLSNTALGEFESMLSRQSRTVEEAITEYKRRYGRKPPPGFEDWFDFAKKKKSHIVDDFDDLTKSFDPYWEVNPSVMRWNLLKSSQEPWIGHIQTQFGNVTTSPQDWVIVSLGLLFREIAGELPDFGVIINKLNEPRMMLPKKRSKFRSSIDLDKMNKVPVNRINWFNGTQAHEAFEYTTKYCHGHPTWKTPRKRVKDFGIPFVQDLKWTKDMCAHPEYKDMHGFLNGPQSVLISEDAFPILSQSKTSVFDDLLVPPVSYRIYASKGKYKDELDPSWEDKSPTIYWAGSTTGSHARNRTDWMNSHRQRFIAKTRQMHKSPQNFLTEKRSGVWQKYTSVDILAKLYDTRFTDIVQCEEEACEAQRSIFDINEGTAEHEESYGHRFVFDLDGNTQSGRFYTLLESRSAVLKQTIFQEWHDERLFPWVHYVPISLGMEELPEVMRFLALTEEGDQIAQKIAMASAEWRNMALRADDEMVYLYRLMLEYVRILRDDRDDVN</sequence>
<dbReference type="PANTHER" id="PTHR12203:SF61">
    <property type="entry name" value="CAPSULE PROTEIN"/>
    <property type="match status" value="1"/>
</dbReference>
<comment type="caution">
    <text evidence="3">The sequence shown here is derived from an EMBL/GenBank/DDBJ whole genome shotgun (WGS) entry which is preliminary data.</text>
</comment>
<feature type="transmembrane region" description="Helical" evidence="1">
    <location>
        <begin position="155"/>
        <end position="173"/>
    </location>
</feature>
<feature type="transmembrane region" description="Helical" evidence="1">
    <location>
        <begin position="61"/>
        <end position="79"/>
    </location>
</feature>
<feature type="transmembrane region" description="Helical" evidence="1">
    <location>
        <begin position="26"/>
        <end position="49"/>
    </location>
</feature>
<dbReference type="SMART" id="SM00672">
    <property type="entry name" value="CAP10"/>
    <property type="match status" value="1"/>
</dbReference>
<dbReference type="Proteomes" id="UP001363622">
    <property type="component" value="Unassembled WGS sequence"/>
</dbReference>
<evidence type="ECO:0000313" key="3">
    <source>
        <dbReference type="EMBL" id="KAK7524051.1"/>
    </source>
</evidence>
<keyword evidence="1" id="KW-1133">Transmembrane helix</keyword>
<evidence type="ECO:0000313" key="4">
    <source>
        <dbReference type="Proteomes" id="UP001363622"/>
    </source>
</evidence>
<feature type="transmembrane region" description="Helical" evidence="1">
    <location>
        <begin position="222"/>
        <end position="243"/>
    </location>
</feature>
<dbReference type="PANTHER" id="PTHR12203">
    <property type="entry name" value="KDEL LYS-ASP-GLU-LEU CONTAINING - RELATED"/>
    <property type="match status" value="1"/>
</dbReference>
<accession>A0ABR1L327</accession>
<dbReference type="InterPro" id="IPR051091">
    <property type="entry name" value="O-Glucosyltr/Glycosyltrsf_90"/>
</dbReference>
<name>A0ABR1L327_9PEZI</name>
<dbReference type="EMBL" id="JBBPHU010000001">
    <property type="protein sequence ID" value="KAK7524051.1"/>
    <property type="molecule type" value="Genomic_DNA"/>
</dbReference>
<gene>
    <name evidence="3" type="ORF">IWZ03DRAFT_17019</name>
</gene>
<keyword evidence="4" id="KW-1185">Reference proteome</keyword>
<keyword evidence="1" id="KW-0812">Transmembrane</keyword>
<dbReference type="InterPro" id="IPR006598">
    <property type="entry name" value="CAP10"/>
</dbReference>
<dbReference type="Pfam" id="PF05686">
    <property type="entry name" value="Glyco_transf_90"/>
    <property type="match status" value="1"/>
</dbReference>
<reference evidence="3 4" key="1">
    <citation type="submission" date="2024-04" db="EMBL/GenBank/DDBJ databases">
        <title>Phyllosticta paracitricarpa is synonymous to the EU quarantine fungus P. citricarpa based on phylogenomic analyses.</title>
        <authorList>
            <consortium name="Lawrence Berkeley National Laboratory"/>
            <person name="Van Ingen-Buijs V.A."/>
            <person name="Van Westerhoven A.C."/>
            <person name="Haridas S."/>
            <person name="Skiadas P."/>
            <person name="Martin F."/>
            <person name="Groenewald J.Z."/>
            <person name="Crous P.W."/>
            <person name="Seidl M.F."/>
        </authorList>
    </citation>
    <scope>NUCLEOTIDE SEQUENCE [LARGE SCALE GENOMIC DNA]</scope>
    <source>
        <strain evidence="3 4">CBS 123371</strain>
    </source>
</reference>
<keyword evidence="1" id="KW-0472">Membrane</keyword>